<comment type="caution">
    <text evidence="7">The sequence shown here is derived from an EMBL/GenBank/DDBJ whole genome shotgun (WGS) entry which is preliminary data.</text>
</comment>
<gene>
    <name evidence="7" type="ORF">O0I10_012887</name>
</gene>
<sequence>MCMNLVKNNEVGSSLHSPRSNRICRRKGSVEIPIRKQPSSSSPSSSGRLSKTRCALSDDIHTIARTFKARMANAVSKVTGTAATTTTCNNEPHMQPSPPSSGVVSYQLKNMELLKQYLIFLSLETTVRLEKQDNGNHAILIDPPNERLPHPGARLIESLVHNTPCKMSNTLEDHASRRRIHCICDHPTKEHGHLIQCNDCEYWLHFDCLGIAQDTLPSNLTCPHCILALDSLGIHHHQTPLKRMAWRYAARYNSQRIAAMIDYSSSSEDEALDIDDADDDGDMSSSTAISSEASTPETCYYGDHRLDTTTTTHASAATSNLLKASMDVLAAELSSSLCSGIKD</sequence>
<evidence type="ECO:0000313" key="7">
    <source>
        <dbReference type="EMBL" id="KAJ8651549.1"/>
    </source>
</evidence>
<proteinExistence type="predicted"/>
<dbReference type="PROSITE" id="PS50016">
    <property type="entry name" value="ZF_PHD_2"/>
    <property type="match status" value="1"/>
</dbReference>
<evidence type="ECO:0000313" key="8">
    <source>
        <dbReference type="Proteomes" id="UP001234581"/>
    </source>
</evidence>
<dbReference type="Pfam" id="PF20826">
    <property type="entry name" value="PHD_5"/>
    <property type="match status" value="1"/>
</dbReference>
<dbReference type="InterPro" id="IPR001965">
    <property type="entry name" value="Znf_PHD"/>
</dbReference>
<dbReference type="GeneID" id="83220218"/>
<feature type="region of interest" description="Disordered" evidence="5">
    <location>
        <begin position="1"/>
        <end position="52"/>
    </location>
</feature>
<dbReference type="Proteomes" id="UP001234581">
    <property type="component" value="Unassembled WGS sequence"/>
</dbReference>
<dbReference type="SMART" id="SM00249">
    <property type="entry name" value="PHD"/>
    <property type="match status" value="1"/>
</dbReference>
<evidence type="ECO:0000256" key="5">
    <source>
        <dbReference type="SAM" id="MobiDB-lite"/>
    </source>
</evidence>
<evidence type="ECO:0000256" key="2">
    <source>
        <dbReference type="ARBA" id="ARBA00022771"/>
    </source>
</evidence>
<keyword evidence="1" id="KW-0479">Metal-binding</keyword>
<name>A0AAD7UQ77_9FUNG</name>
<protein>
    <recommendedName>
        <fullName evidence="6">PHD-type domain-containing protein</fullName>
    </recommendedName>
</protein>
<feature type="compositionally biased region" description="Low complexity" evidence="5">
    <location>
        <begin position="283"/>
        <end position="294"/>
    </location>
</feature>
<keyword evidence="8" id="KW-1185">Reference proteome</keyword>
<dbReference type="Gene3D" id="3.30.40.10">
    <property type="entry name" value="Zinc/RING finger domain, C3HC4 (zinc finger)"/>
    <property type="match status" value="1"/>
</dbReference>
<dbReference type="InterPro" id="IPR019787">
    <property type="entry name" value="Znf_PHD-finger"/>
</dbReference>
<dbReference type="EMBL" id="JARTCD010000171">
    <property type="protein sequence ID" value="KAJ8651549.1"/>
    <property type="molecule type" value="Genomic_DNA"/>
</dbReference>
<accession>A0AAD7UQ77</accession>
<dbReference type="InterPro" id="IPR013083">
    <property type="entry name" value="Znf_RING/FYVE/PHD"/>
</dbReference>
<keyword evidence="3" id="KW-0862">Zinc</keyword>
<organism evidence="7 8">
    <name type="scientific">Lichtheimia ornata</name>
    <dbReference type="NCBI Taxonomy" id="688661"/>
    <lineage>
        <taxon>Eukaryota</taxon>
        <taxon>Fungi</taxon>
        <taxon>Fungi incertae sedis</taxon>
        <taxon>Mucoromycota</taxon>
        <taxon>Mucoromycotina</taxon>
        <taxon>Mucoromycetes</taxon>
        <taxon>Mucorales</taxon>
        <taxon>Lichtheimiaceae</taxon>
        <taxon>Lichtheimia</taxon>
    </lineage>
</organism>
<dbReference type="RefSeq" id="XP_058336463.1">
    <property type="nucleotide sequence ID" value="XM_058492770.1"/>
</dbReference>
<dbReference type="AlphaFoldDB" id="A0AAD7UQ77"/>
<evidence type="ECO:0000256" key="4">
    <source>
        <dbReference type="PROSITE-ProRule" id="PRU00146"/>
    </source>
</evidence>
<dbReference type="SUPFAM" id="SSF57903">
    <property type="entry name" value="FYVE/PHD zinc finger"/>
    <property type="match status" value="1"/>
</dbReference>
<dbReference type="GO" id="GO:0008270">
    <property type="term" value="F:zinc ion binding"/>
    <property type="evidence" value="ECO:0007669"/>
    <property type="project" value="UniProtKB-KW"/>
</dbReference>
<feature type="region of interest" description="Disordered" evidence="5">
    <location>
        <begin position="271"/>
        <end position="294"/>
    </location>
</feature>
<feature type="compositionally biased region" description="Acidic residues" evidence="5">
    <location>
        <begin position="271"/>
        <end position="282"/>
    </location>
</feature>
<feature type="compositionally biased region" description="Polar residues" evidence="5">
    <location>
        <begin position="1"/>
        <end position="20"/>
    </location>
</feature>
<dbReference type="InterPro" id="IPR011011">
    <property type="entry name" value="Znf_FYVE_PHD"/>
</dbReference>
<dbReference type="InterPro" id="IPR019786">
    <property type="entry name" value="Zinc_finger_PHD-type_CS"/>
</dbReference>
<dbReference type="PROSITE" id="PS01359">
    <property type="entry name" value="ZF_PHD_1"/>
    <property type="match status" value="1"/>
</dbReference>
<reference evidence="7 8" key="1">
    <citation type="submission" date="2023-03" db="EMBL/GenBank/DDBJ databases">
        <title>Genome sequence of Lichtheimia ornata CBS 291.66.</title>
        <authorList>
            <person name="Mohabir J.T."/>
            <person name="Shea T.P."/>
            <person name="Kurbessoian T."/>
            <person name="Berby B."/>
            <person name="Fontaine J."/>
            <person name="Livny J."/>
            <person name="Gnirke A."/>
            <person name="Stajich J.E."/>
            <person name="Cuomo C.A."/>
        </authorList>
    </citation>
    <scope>NUCLEOTIDE SEQUENCE [LARGE SCALE GENOMIC DNA]</scope>
    <source>
        <strain evidence="7">CBS 291.66</strain>
    </source>
</reference>
<feature type="domain" description="PHD-type" evidence="6">
    <location>
        <begin position="179"/>
        <end position="228"/>
    </location>
</feature>
<keyword evidence="2 4" id="KW-0863">Zinc-finger</keyword>
<evidence type="ECO:0000259" key="6">
    <source>
        <dbReference type="PROSITE" id="PS50016"/>
    </source>
</evidence>
<evidence type="ECO:0000256" key="3">
    <source>
        <dbReference type="ARBA" id="ARBA00022833"/>
    </source>
</evidence>
<evidence type="ECO:0000256" key="1">
    <source>
        <dbReference type="ARBA" id="ARBA00022723"/>
    </source>
</evidence>